<dbReference type="Proteomes" id="UP000480122">
    <property type="component" value="Unassembled WGS sequence"/>
</dbReference>
<dbReference type="InterPro" id="IPR042086">
    <property type="entry name" value="MeTrfase_capping"/>
</dbReference>
<dbReference type="InterPro" id="IPR005299">
    <property type="entry name" value="MeTrfase_7"/>
</dbReference>
<dbReference type="InterPro" id="IPR029063">
    <property type="entry name" value="SAM-dependent_MTases_sf"/>
</dbReference>
<dbReference type="AlphaFoldDB" id="A0A7C9HLZ0"/>
<comment type="caution">
    <text evidence="3">The sequence shown here is derived from an EMBL/GenBank/DDBJ whole genome shotgun (WGS) entry which is preliminary data.</text>
</comment>
<keyword evidence="2" id="KW-0460">Magnesium</keyword>
<sequence length="346" mass="37571">MSHAMTGGGDYDRHSGYQMRGARSHEALVEDAADRIVAGQGGSVAIADYGCAEGRVSNALVRLAIERVRRHAPDVPVTVVHNDVLSNDWATLFAHLASPDSYLHVAGGPITPMASATSFYTPVTPRGLVDLGLSFASVQWLSESGPAGTGAALYFDQLDGAARAAIAARAHRDWTRFLELRADELAPGGRMVLDMMGTDESGVATGHATWGLVRAVVDELVGEGMVDRDRRDDYVFPVYERSITEARAPFDEEVARRLRLEHLSVTDVPNPYVEQYAADGDMDRFADGFLGFFRAFSEPSLRDALDPSGTATDELYRRLRARFREAAGELDFTIHAITAVIARVDG</sequence>
<dbReference type="SUPFAM" id="SSF53335">
    <property type="entry name" value="S-adenosyl-L-methionine-dependent methyltransferases"/>
    <property type="match status" value="1"/>
</dbReference>
<dbReference type="Gene3D" id="3.40.50.150">
    <property type="entry name" value="Vaccinia Virus protein VP39"/>
    <property type="match status" value="1"/>
</dbReference>
<keyword evidence="4" id="KW-1185">Reference proteome</keyword>
<gene>
    <name evidence="3" type="ORF">GLX25_12155</name>
</gene>
<evidence type="ECO:0000313" key="3">
    <source>
        <dbReference type="EMBL" id="MUN07864.1"/>
    </source>
</evidence>
<dbReference type="OrthoDB" id="465670at2"/>
<dbReference type="GO" id="GO:0008168">
    <property type="term" value="F:methyltransferase activity"/>
    <property type="evidence" value="ECO:0007669"/>
    <property type="project" value="InterPro"/>
</dbReference>
<keyword evidence="1" id="KW-0479">Metal-binding</keyword>
<dbReference type="Pfam" id="PF03492">
    <property type="entry name" value="Methyltransf_7"/>
    <property type="match status" value="1"/>
</dbReference>
<dbReference type="EMBL" id="WODA01000023">
    <property type="protein sequence ID" value="MUN07864.1"/>
    <property type="molecule type" value="Genomic_DNA"/>
</dbReference>
<evidence type="ECO:0000256" key="1">
    <source>
        <dbReference type="ARBA" id="ARBA00022723"/>
    </source>
</evidence>
<dbReference type="PANTHER" id="PTHR31009">
    <property type="entry name" value="S-ADENOSYL-L-METHIONINE:CARBOXYL METHYLTRANSFERASE FAMILY PROTEIN"/>
    <property type="match status" value="1"/>
</dbReference>
<organism evidence="3 4">
    <name type="scientific">Agromyces luteolus</name>
    <dbReference type="NCBI Taxonomy" id="88373"/>
    <lineage>
        <taxon>Bacteria</taxon>
        <taxon>Bacillati</taxon>
        <taxon>Actinomycetota</taxon>
        <taxon>Actinomycetes</taxon>
        <taxon>Micrococcales</taxon>
        <taxon>Microbacteriaceae</taxon>
        <taxon>Agromyces</taxon>
    </lineage>
</organism>
<dbReference type="Gene3D" id="1.10.1200.270">
    <property type="entry name" value="Methyltransferase, alpha-helical capping domain"/>
    <property type="match status" value="1"/>
</dbReference>
<name>A0A7C9HLZ0_9MICO</name>
<evidence type="ECO:0000313" key="4">
    <source>
        <dbReference type="Proteomes" id="UP000480122"/>
    </source>
</evidence>
<evidence type="ECO:0008006" key="5">
    <source>
        <dbReference type="Google" id="ProtNLM"/>
    </source>
</evidence>
<accession>A0A7C9HLZ0</accession>
<reference evidence="3 4" key="1">
    <citation type="submission" date="2019-11" db="EMBL/GenBank/DDBJ databases">
        <title>Agromyces kandeliae sp. nov., isolated from mangrove soil.</title>
        <authorList>
            <person name="Wang R."/>
        </authorList>
    </citation>
    <scope>NUCLEOTIDE SEQUENCE [LARGE SCALE GENOMIC DNA]</scope>
    <source>
        <strain evidence="3 4">JCM 11431</strain>
    </source>
</reference>
<evidence type="ECO:0000256" key="2">
    <source>
        <dbReference type="ARBA" id="ARBA00022842"/>
    </source>
</evidence>
<protein>
    <recommendedName>
        <fullName evidence="5">SAM-dependent methyltransferase</fullName>
    </recommendedName>
</protein>
<dbReference type="GO" id="GO:0046872">
    <property type="term" value="F:metal ion binding"/>
    <property type="evidence" value="ECO:0007669"/>
    <property type="project" value="UniProtKB-KW"/>
</dbReference>
<proteinExistence type="predicted"/>
<dbReference type="RefSeq" id="WP_155842720.1">
    <property type="nucleotide sequence ID" value="NZ_BAAAIA010000001.1"/>
</dbReference>